<evidence type="ECO:0000256" key="2">
    <source>
        <dbReference type="ARBA" id="ARBA00022737"/>
    </source>
</evidence>
<dbReference type="InterPro" id="IPR006652">
    <property type="entry name" value="Kelch_1"/>
</dbReference>
<dbReference type="Gene3D" id="2.120.10.80">
    <property type="entry name" value="Kelch-type beta propeller"/>
    <property type="match status" value="1"/>
</dbReference>
<name>A0A9Q0LEH9_ANAIG</name>
<keyword evidence="2" id="KW-0677">Repeat</keyword>
<evidence type="ECO:0000313" key="4">
    <source>
        <dbReference type="Proteomes" id="UP001149090"/>
    </source>
</evidence>
<accession>A0A9Q0LEH9</accession>
<protein>
    <submittedName>
        <fullName evidence="3">Acyl-coa-binding domain-containing protein</fullName>
    </submittedName>
</protein>
<dbReference type="Proteomes" id="UP001149090">
    <property type="component" value="Unassembled WGS sequence"/>
</dbReference>
<dbReference type="InterPro" id="IPR015915">
    <property type="entry name" value="Kelch-typ_b-propeller"/>
</dbReference>
<dbReference type="PANTHER" id="PTHR46093">
    <property type="entry name" value="ACYL-COA-BINDING DOMAIN-CONTAINING PROTEIN 5"/>
    <property type="match status" value="1"/>
</dbReference>
<dbReference type="SUPFAM" id="SSF117281">
    <property type="entry name" value="Kelch motif"/>
    <property type="match status" value="1"/>
</dbReference>
<evidence type="ECO:0000313" key="3">
    <source>
        <dbReference type="EMBL" id="KAJ5071377.1"/>
    </source>
</evidence>
<comment type="caution">
    <text evidence="3">The sequence shown here is derived from an EMBL/GenBank/DDBJ whole genome shotgun (WGS) entry which is preliminary data.</text>
</comment>
<organism evidence="3 4">
    <name type="scientific">Anaeramoeba ignava</name>
    <name type="common">Anaerobic marine amoeba</name>
    <dbReference type="NCBI Taxonomy" id="1746090"/>
    <lineage>
        <taxon>Eukaryota</taxon>
        <taxon>Metamonada</taxon>
        <taxon>Anaeramoebidae</taxon>
        <taxon>Anaeramoeba</taxon>
    </lineage>
</organism>
<dbReference type="Pfam" id="PF01344">
    <property type="entry name" value="Kelch_1"/>
    <property type="match status" value="2"/>
</dbReference>
<dbReference type="OrthoDB" id="7676067at2759"/>
<proteinExistence type="predicted"/>
<dbReference type="EMBL" id="JAPDFW010000089">
    <property type="protein sequence ID" value="KAJ5071377.1"/>
    <property type="molecule type" value="Genomic_DNA"/>
</dbReference>
<dbReference type="PANTHER" id="PTHR46093:SF18">
    <property type="entry name" value="FIBRONECTIN TYPE-III DOMAIN-CONTAINING PROTEIN"/>
    <property type="match status" value="1"/>
</dbReference>
<evidence type="ECO:0000256" key="1">
    <source>
        <dbReference type="ARBA" id="ARBA00022441"/>
    </source>
</evidence>
<reference evidence="3" key="1">
    <citation type="submission" date="2022-10" db="EMBL/GenBank/DDBJ databases">
        <title>Novel sulphate-reducing endosymbionts in the free-living metamonad Anaeramoeba.</title>
        <authorList>
            <person name="Jerlstrom-Hultqvist J."/>
            <person name="Cepicka I."/>
            <person name="Gallot-Lavallee L."/>
            <person name="Salas-Leiva D."/>
            <person name="Curtis B.A."/>
            <person name="Zahonova K."/>
            <person name="Pipaliya S."/>
            <person name="Dacks J."/>
            <person name="Roger A.J."/>
        </authorList>
    </citation>
    <scope>NUCLEOTIDE SEQUENCE</scope>
    <source>
        <strain evidence="3">BMAN</strain>
    </source>
</reference>
<dbReference type="Pfam" id="PF24681">
    <property type="entry name" value="Kelch_KLHDC2_KLHL20_DRC7"/>
    <property type="match status" value="1"/>
</dbReference>
<keyword evidence="1" id="KW-0880">Kelch repeat</keyword>
<gene>
    <name evidence="3" type="ORF">M0811_10439</name>
</gene>
<keyword evidence="4" id="KW-1185">Reference proteome</keyword>
<dbReference type="AlphaFoldDB" id="A0A9Q0LEH9"/>
<sequence>MIKKFPLSEKFKKNFWRKIEGTGDIPSRYNASAIIYNQELYIFGGWHPEFKPTNDLFKFSFKTLNWEKIETTGTPPSPRLGQESIVYNKQMIVCFGSNDSVLFSDTFAYDFENKNWSTLHTKGQKPRARLDPIIALWDHKMFIFGGESENSEKLNDVFYLDFNDDLKWIPVLNRKNAPPPMSDMAGAQVNHLLFIHGGMGSHISSDIYCFDMEKLKWKKKIKQKTLHLNDDHKMIYFNNSLFVYGGSQGRSNRYLKRFVVFDLESKEWNEIEYQKNDEKTKDEKIGGNYNFNEIEEYEEDSEFPILFEDSRITLPDSQSKPAIPGGKIGPCFSFV</sequence>